<dbReference type="Proteomes" id="UP001256827">
    <property type="component" value="Chromosome"/>
</dbReference>
<feature type="transmembrane region" description="Helical" evidence="3">
    <location>
        <begin position="425"/>
        <end position="447"/>
    </location>
</feature>
<gene>
    <name evidence="4" type="ORF">RGB73_15695</name>
</gene>
<dbReference type="InterPro" id="IPR050768">
    <property type="entry name" value="UPF0353/GerABKA_families"/>
</dbReference>
<evidence type="ECO:0000256" key="2">
    <source>
        <dbReference type="ARBA" id="ARBA00023136"/>
    </source>
</evidence>
<proteinExistence type="inferred from homology"/>
<accession>A0ABY9SWI6</accession>
<evidence type="ECO:0000313" key="4">
    <source>
        <dbReference type="EMBL" id="WNC12187.1"/>
    </source>
</evidence>
<dbReference type="EMBL" id="CP134050">
    <property type="protein sequence ID" value="WNC12187.1"/>
    <property type="molecule type" value="Genomic_DNA"/>
</dbReference>
<sequence length="504" mass="56447">MRYTFSRYGKNLAKTTDMISTDLGENLRKLHERFADAPDLITTQFLMGETNRPALLVYLDGMVEKPVLHQHILRPLLFQTFAYTDLSNLELSLTGRKTARAWAHAEGAILSGRSVLFVDGEEHCLLLDTQGGPQRSVDEPATETVIKGARLSFVESLGQNVSLIRRYIPHHELKIKELRVGLRSRTKVALLYLGDVANLELVKELEERISRITIDGIVNVGELQELIETHWLTPFPQFMSTERPDSAASQILQGRIVIIVDQSPWVMVAPITLTSFFQSVDDYSMRWMISSFIRLLRFAGFLVSLFLPALYIAALTFHYEIIPLNLILSIGESRERVPIPPFMEAIIMEITLEMLREAGIRLPSKIGQTVGIVGGIVIGQAAVSAGIVSNIMVIVVAVTAIASFIMPNTELAAAVRILRFPMMIVAYMFGIVGIVVGMMVLIIHLLALESLGTPYGSPFAPFLASSWKDNLVRLPIWSFRNRPRSIRVQQEVRQEKHDKSGDEK</sequence>
<keyword evidence="2 3" id="KW-0472">Membrane</keyword>
<protein>
    <submittedName>
        <fullName evidence="4">Spore germination protein</fullName>
    </submittedName>
</protein>
<evidence type="ECO:0000256" key="3">
    <source>
        <dbReference type="SAM" id="Phobius"/>
    </source>
</evidence>
<evidence type="ECO:0000313" key="5">
    <source>
        <dbReference type="Proteomes" id="UP001256827"/>
    </source>
</evidence>
<name>A0ABY9SWI6_BREBE</name>
<dbReference type="PANTHER" id="PTHR22550">
    <property type="entry name" value="SPORE GERMINATION PROTEIN"/>
    <property type="match status" value="1"/>
</dbReference>
<dbReference type="RefSeq" id="WP_310763457.1">
    <property type="nucleotide sequence ID" value="NZ_CP134050.1"/>
</dbReference>
<feature type="transmembrane region" description="Helical" evidence="3">
    <location>
        <begin position="295"/>
        <end position="319"/>
    </location>
</feature>
<reference evidence="4 5" key="1">
    <citation type="submission" date="2023-09" db="EMBL/GenBank/DDBJ databases">
        <title>Complete Genome and Methylome dissection of Bacillus brevis NEB573 original source of BbsI restriction endonuclease.</title>
        <authorList>
            <person name="Fomenkov A."/>
            <person name="Roberts R.D."/>
        </authorList>
    </citation>
    <scope>NUCLEOTIDE SEQUENCE [LARGE SCALE GENOMIC DNA]</scope>
    <source>
        <strain evidence="4 5">NEB573</strain>
    </source>
</reference>
<keyword evidence="3" id="KW-1133">Transmembrane helix</keyword>
<dbReference type="PANTHER" id="PTHR22550:SF16">
    <property type="entry name" value="SPORE GERMINATION PROTEIN"/>
    <property type="match status" value="1"/>
</dbReference>
<keyword evidence="5" id="KW-1185">Reference proteome</keyword>
<feature type="transmembrane region" description="Helical" evidence="3">
    <location>
        <begin position="372"/>
        <end position="405"/>
    </location>
</feature>
<comment type="similarity">
    <text evidence="1">Belongs to the GerABKA family.</text>
</comment>
<dbReference type="PIRSF" id="PIRSF005690">
    <property type="entry name" value="GerBA"/>
    <property type="match status" value="1"/>
</dbReference>
<evidence type="ECO:0000256" key="1">
    <source>
        <dbReference type="ARBA" id="ARBA00005278"/>
    </source>
</evidence>
<dbReference type="Pfam" id="PF03323">
    <property type="entry name" value="GerA"/>
    <property type="match status" value="1"/>
</dbReference>
<keyword evidence="3" id="KW-0812">Transmembrane</keyword>
<dbReference type="InterPro" id="IPR004995">
    <property type="entry name" value="Spore_Ger"/>
</dbReference>
<organism evidence="4 5">
    <name type="scientific">Brevibacillus brevis</name>
    <name type="common">Bacillus brevis</name>
    <dbReference type="NCBI Taxonomy" id="1393"/>
    <lineage>
        <taxon>Bacteria</taxon>
        <taxon>Bacillati</taxon>
        <taxon>Bacillota</taxon>
        <taxon>Bacilli</taxon>
        <taxon>Bacillales</taxon>
        <taxon>Paenibacillaceae</taxon>
        <taxon>Brevibacillus</taxon>
    </lineage>
</organism>